<accession>A0ABQ9CMW9</accession>
<evidence type="ECO:0000313" key="3">
    <source>
        <dbReference type="Proteomes" id="UP001145742"/>
    </source>
</evidence>
<dbReference type="EMBL" id="WHWB01034693">
    <property type="protein sequence ID" value="KAJ7405740.1"/>
    <property type="molecule type" value="Genomic_DNA"/>
</dbReference>
<feature type="compositionally biased region" description="Low complexity" evidence="1">
    <location>
        <begin position="10"/>
        <end position="23"/>
    </location>
</feature>
<name>A0ABQ9CMW9_9PASS</name>
<evidence type="ECO:0000313" key="2">
    <source>
        <dbReference type="EMBL" id="KAJ7405740.1"/>
    </source>
</evidence>
<proteinExistence type="predicted"/>
<organism evidence="2 3">
    <name type="scientific">Willisornis vidua</name>
    <name type="common">Xingu scale-backed antbird</name>
    <dbReference type="NCBI Taxonomy" id="1566151"/>
    <lineage>
        <taxon>Eukaryota</taxon>
        <taxon>Metazoa</taxon>
        <taxon>Chordata</taxon>
        <taxon>Craniata</taxon>
        <taxon>Vertebrata</taxon>
        <taxon>Euteleostomi</taxon>
        <taxon>Archelosauria</taxon>
        <taxon>Archosauria</taxon>
        <taxon>Dinosauria</taxon>
        <taxon>Saurischia</taxon>
        <taxon>Theropoda</taxon>
        <taxon>Coelurosauria</taxon>
        <taxon>Aves</taxon>
        <taxon>Neognathae</taxon>
        <taxon>Neoaves</taxon>
        <taxon>Telluraves</taxon>
        <taxon>Australaves</taxon>
        <taxon>Passeriformes</taxon>
        <taxon>Thamnophilidae</taxon>
        <taxon>Willisornis</taxon>
    </lineage>
</organism>
<keyword evidence="3" id="KW-1185">Reference proteome</keyword>
<sequence length="110" mass="11810">MVSESHHEALAAPPATTVAAAPPSNVTEPASPGGGGGGKEDAFSKLKEKFMNELNKIPQDKRIPFLIHELFKISGHQCHIAKKTQKQESQVYPEVKTGIFNGTGLADFDI</sequence>
<evidence type="ECO:0000256" key="1">
    <source>
        <dbReference type="SAM" id="MobiDB-lite"/>
    </source>
</evidence>
<gene>
    <name evidence="2" type="ORF">WISP_138371</name>
</gene>
<feature type="region of interest" description="Disordered" evidence="1">
    <location>
        <begin position="1"/>
        <end position="44"/>
    </location>
</feature>
<protein>
    <submittedName>
        <fullName evidence="2">Uncharacterized protein</fullName>
    </submittedName>
</protein>
<reference evidence="2" key="1">
    <citation type="submission" date="2019-10" db="EMBL/GenBank/DDBJ databases">
        <authorList>
            <person name="Soares A.E.R."/>
            <person name="Aleixo A."/>
            <person name="Schneider P."/>
            <person name="Miyaki C.Y."/>
            <person name="Schneider M.P."/>
            <person name="Mello C."/>
            <person name="Vasconcelos A.T.R."/>
        </authorList>
    </citation>
    <scope>NUCLEOTIDE SEQUENCE</scope>
    <source>
        <tissue evidence="2">Muscle</tissue>
    </source>
</reference>
<comment type="caution">
    <text evidence="2">The sequence shown here is derived from an EMBL/GenBank/DDBJ whole genome shotgun (WGS) entry which is preliminary data.</text>
</comment>
<dbReference type="Proteomes" id="UP001145742">
    <property type="component" value="Unassembled WGS sequence"/>
</dbReference>